<organism evidence="1">
    <name type="scientific">Iconisemion striatum</name>
    <dbReference type="NCBI Taxonomy" id="60296"/>
    <lineage>
        <taxon>Eukaryota</taxon>
        <taxon>Metazoa</taxon>
        <taxon>Chordata</taxon>
        <taxon>Craniata</taxon>
        <taxon>Vertebrata</taxon>
        <taxon>Euteleostomi</taxon>
        <taxon>Actinopterygii</taxon>
        <taxon>Neopterygii</taxon>
        <taxon>Teleostei</taxon>
        <taxon>Neoteleostei</taxon>
        <taxon>Acanthomorphata</taxon>
        <taxon>Ovalentaria</taxon>
        <taxon>Atherinomorphae</taxon>
        <taxon>Cyprinodontiformes</taxon>
        <taxon>Nothobranchiidae</taxon>
        <taxon>Iconisemion</taxon>
    </lineage>
</organism>
<gene>
    <name evidence="1" type="primary">Nfu_g_1_025683</name>
</gene>
<name>A0A1A7YN61_9TELE</name>
<feature type="non-terminal residue" evidence="1">
    <location>
        <position position="1"/>
    </location>
</feature>
<accession>A0A1A7YN61</accession>
<sequence>QLHCYILICESLCTKVSSKYKIIVKVKCLSPRRLKRLSGMVAIASRCSFAAQRQ</sequence>
<evidence type="ECO:0000313" key="1">
    <source>
        <dbReference type="EMBL" id="SBP31636.1"/>
    </source>
</evidence>
<dbReference type="EMBL" id="HADX01009404">
    <property type="protein sequence ID" value="SBP31636.1"/>
    <property type="molecule type" value="Transcribed_RNA"/>
</dbReference>
<reference evidence="1" key="2">
    <citation type="submission" date="2016-06" db="EMBL/GenBank/DDBJ databases">
        <title>The genome of a short-lived fish provides insights into sex chromosome evolution and the genetic control of aging.</title>
        <authorList>
            <person name="Reichwald K."/>
            <person name="Felder M."/>
            <person name="Petzold A."/>
            <person name="Koch P."/>
            <person name="Groth M."/>
            <person name="Platzer M."/>
        </authorList>
    </citation>
    <scope>NUCLEOTIDE SEQUENCE</scope>
    <source>
        <tissue evidence="1">Brain</tissue>
    </source>
</reference>
<reference evidence="1" key="1">
    <citation type="submission" date="2016-05" db="EMBL/GenBank/DDBJ databases">
        <authorList>
            <person name="Lavstsen T."/>
            <person name="Jespersen J.S."/>
        </authorList>
    </citation>
    <scope>NUCLEOTIDE SEQUENCE</scope>
    <source>
        <tissue evidence="1">Brain</tissue>
    </source>
</reference>
<proteinExistence type="predicted"/>
<dbReference type="AlphaFoldDB" id="A0A1A7YN61"/>
<protein>
    <submittedName>
        <fullName evidence="1">Uncharacterized protein</fullName>
    </submittedName>
</protein>
<feature type="non-terminal residue" evidence="1">
    <location>
        <position position="54"/>
    </location>
</feature>